<dbReference type="Proteomes" id="UP000092716">
    <property type="component" value="Chromosome 4"/>
</dbReference>
<protein>
    <recommendedName>
        <fullName evidence="1">Plasmodium RESA N-terminal domain-containing protein</fullName>
    </recommendedName>
</protein>
<gene>
    <name evidence="2" type="ORF">PCOAH_00009780</name>
</gene>
<dbReference type="InterPro" id="IPR006526">
    <property type="entry name" value="Export_prot_PHISTa/b/c"/>
</dbReference>
<dbReference type="GeneID" id="30907701"/>
<dbReference type="AlphaFoldDB" id="A0A1B1DUK7"/>
<dbReference type="OrthoDB" id="384145at2759"/>
<feature type="domain" description="Plasmodium RESA N-terminal" evidence="1">
    <location>
        <begin position="179"/>
        <end position="300"/>
    </location>
</feature>
<dbReference type="InterPro" id="IPR044885">
    <property type="entry name" value="PRESA_N_sf"/>
</dbReference>
<reference evidence="3" key="1">
    <citation type="submission" date="2016-06" db="EMBL/GenBank/DDBJ databases">
        <title>First high quality genome sequence of Plasmodium coatneyi using continuous long reads from single molecule, real-time sequencing.</title>
        <authorList>
            <person name="Chien J.-T."/>
            <person name="Pakala S.B."/>
            <person name="Geraldo J.A."/>
            <person name="Lapp S.A."/>
            <person name="Barnwell J.W."/>
            <person name="Kissinger J.C."/>
            <person name="Galinski M.R."/>
            <person name="Humphrey J.C."/>
        </authorList>
    </citation>
    <scope>NUCLEOTIDE SEQUENCE [LARGE SCALE GENOMIC DNA]</scope>
    <source>
        <strain evidence="3">Hackeri</strain>
    </source>
</reference>
<evidence type="ECO:0000313" key="2">
    <source>
        <dbReference type="EMBL" id="ANQ06424.1"/>
    </source>
</evidence>
<evidence type="ECO:0000313" key="3">
    <source>
        <dbReference type="Proteomes" id="UP000092716"/>
    </source>
</evidence>
<dbReference type="Gene3D" id="6.10.280.180">
    <property type="entry name" value="Plasmodium RESA, N-terminal helical domain"/>
    <property type="match status" value="1"/>
</dbReference>
<dbReference type="NCBIfam" id="TIGR01639">
    <property type="entry name" value="P_fal_TIGR01639"/>
    <property type="match status" value="1"/>
</dbReference>
<dbReference type="EMBL" id="CP016242">
    <property type="protein sequence ID" value="ANQ06424.1"/>
    <property type="molecule type" value="Genomic_DNA"/>
</dbReference>
<dbReference type="PANTHER" id="PTHR36193">
    <property type="entry name" value="PHISTB DOMAIN-CONTAINING RESA-LIKE PROTEIN 1"/>
    <property type="match status" value="1"/>
</dbReference>
<keyword evidence="3" id="KW-1185">Reference proteome</keyword>
<dbReference type="PANTHER" id="PTHR36193:SF23">
    <property type="entry name" value="PHISTB DOMAIN-CONTAINING RESA-LIKE PROTEIN 1"/>
    <property type="match status" value="1"/>
</dbReference>
<accession>A0A1B1DUK7</accession>
<evidence type="ECO:0000259" key="1">
    <source>
        <dbReference type="Pfam" id="PF09687"/>
    </source>
</evidence>
<dbReference type="KEGG" id="pcot:PCOAH_00009780"/>
<sequence>MENTRRKFFSNRSATPQKVSICPLLIMLLLHPTEILHSHANANSYLGLSCSNGERSFSKPALAQLQEFGDVGREAQAELTEDSTYTPVHVHQMPREIEYLTPPKSMDTPSSTSTNNHIPIEPKTINQRHMNFSTSDDAFFQLRLKINNYINEKKLGQTKHYMGNVKTKENVVKNLKVFERELKEQMNSLYFYVSKKDMYQLWVNIYDKRRHVYIDMIKTLWEKCVHITEKKQIPEKFLFKVWWKAYSDFVDELQNYDSQNLSSFYDLYNKDRCSRYTFMQFIMENKKSWEEFTKRMKNKWTKVLLDDLRGYSK</sequence>
<organism evidence="2 3">
    <name type="scientific">Plasmodium coatneyi</name>
    <dbReference type="NCBI Taxonomy" id="208452"/>
    <lineage>
        <taxon>Eukaryota</taxon>
        <taxon>Sar</taxon>
        <taxon>Alveolata</taxon>
        <taxon>Apicomplexa</taxon>
        <taxon>Aconoidasida</taxon>
        <taxon>Haemosporida</taxon>
        <taxon>Plasmodiidae</taxon>
        <taxon>Plasmodium</taxon>
    </lineage>
</organism>
<dbReference type="RefSeq" id="XP_019913119.1">
    <property type="nucleotide sequence ID" value="XM_020057787.1"/>
</dbReference>
<proteinExistence type="predicted"/>
<dbReference type="InterPro" id="IPR019111">
    <property type="entry name" value="PRESA_N"/>
</dbReference>
<dbReference type="Pfam" id="PF09687">
    <property type="entry name" value="PRESAN"/>
    <property type="match status" value="1"/>
</dbReference>
<name>A0A1B1DUK7_9APIC</name>
<dbReference type="VEuPathDB" id="PlasmoDB:PCOAH_00009780"/>